<protein>
    <recommendedName>
        <fullName evidence="3">DUF4142 domain-containing protein</fullName>
    </recommendedName>
</protein>
<accession>A0ABX0EXX9</accession>
<evidence type="ECO:0000313" key="1">
    <source>
        <dbReference type="EMBL" id="NGZ45461.1"/>
    </source>
</evidence>
<sequence>MYQSNPNKFWGTFLILLLFTSCESKYDLREEKLSELIGIRNKYTNSIDSIKSILNEIANADTVAVDTAAVDIAVVDTASIGYGISSEELKKGRKSGVIHDITNEIVDIMINEYDADQRRILLKSSLQSYKLKLKFVKASIDSIKEMDELN</sequence>
<dbReference type="Proteomes" id="UP001318301">
    <property type="component" value="Unassembled WGS sequence"/>
</dbReference>
<evidence type="ECO:0000313" key="2">
    <source>
        <dbReference type="Proteomes" id="UP001318301"/>
    </source>
</evidence>
<gene>
    <name evidence="1" type="ORF">EWU23_13330</name>
</gene>
<dbReference type="EMBL" id="SEWW01000012">
    <property type="protein sequence ID" value="NGZ45461.1"/>
    <property type="molecule type" value="Genomic_DNA"/>
</dbReference>
<name>A0ABX0EXX9_9BACT</name>
<proteinExistence type="predicted"/>
<keyword evidence="2" id="KW-1185">Reference proteome</keyword>
<comment type="caution">
    <text evidence="1">The sequence shown here is derived from an EMBL/GenBank/DDBJ whole genome shotgun (WGS) entry which is preliminary data.</text>
</comment>
<evidence type="ECO:0008006" key="3">
    <source>
        <dbReference type="Google" id="ProtNLM"/>
    </source>
</evidence>
<reference evidence="1 2" key="1">
    <citation type="submission" date="2019-02" db="EMBL/GenBank/DDBJ databases">
        <title>Genome of a new Bacteroidetes strain.</title>
        <authorList>
            <person name="Pitt A."/>
        </authorList>
    </citation>
    <scope>NUCLEOTIDE SEQUENCE [LARGE SCALE GENOMIC DNA]</scope>
    <source>
        <strain evidence="1 2">50C-KIRBA</strain>
    </source>
</reference>
<organism evidence="1 2">
    <name type="scientific">Aquirufa beregesia</name>
    <dbReference type="NCBI Taxonomy" id="2516556"/>
    <lineage>
        <taxon>Bacteria</taxon>
        <taxon>Pseudomonadati</taxon>
        <taxon>Bacteroidota</taxon>
        <taxon>Cytophagia</taxon>
        <taxon>Cytophagales</taxon>
        <taxon>Flectobacillaceae</taxon>
        <taxon>Aquirufa</taxon>
    </lineage>
</organism>